<dbReference type="Proteomes" id="UP001521150">
    <property type="component" value="Unassembled WGS sequence"/>
</dbReference>
<proteinExistence type="predicted"/>
<name>A0ABS8ZGY4_9PSEU</name>
<feature type="region of interest" description="Disordered" evidence="1">
    <location>
        <begin position="1"/>
        <end position="21"/>
    </location>
</feature>
<protein>
    <submittedName>
        <fullName evidence="2">Uncharacterized protein</fullName>
    </submittedName>
</protein>
<evidence type="ECO:0000313" key="3">
    <source>
        <dbReference type="Proteomes" id="UP001521150"/>
    </source>
</evidence>
<reference evidence="2 3" key="1">
    <citation type="submission" date="2021-12" db="EMBL/GenBank/DDBJ databases">
        <title>Genome sequence of Kibdelosporangium philippinense ATCC 49844.</title>
        <authorList>
            <person name="Fedorov E.A."/>
            <person name="Omeragic M."/>
            <person name="Shalygina K.F."/>
            <person name="Maclea K.S."/>
        </authorList>
    </citation>
    <scope>NUCLEOTIDE SEQUENCE [LARGE SCALE GENOMIC DNA]</scope>
    <source>
        <strain evidence="2 3">ATCC 49844</strain>
    </source>
</reference>
<feature type="compositionally biased region" description="Low complexity" evidence="1">
    <location>
        <begin position="111"/>
        <end position="124"/>
    </location>
</feature>
<feature type="region of interest" description="Disordered" evidence="1">
    <location>
        <begin position="77"/>
        <end position="145"/>
    </location>
</feature>
<dbReference type="RefSeq" id="WP_233728481.1">
    <property type="nucleotide sequence ID" value="NZ_JAJVCN010000002.1"/>
</dbReference>
<evidence type="ECO:0000256" key="1">
    <source>
        <dbReference type="SAM" id="MobiDB-lite"/>
    </source>
</evidence>
<feature type="compositionally biased region" description="Basic and acidic residues" evidence="1">
    <location>
        <begin position="1"/>
        <end position="18"/>
    </location>
</feature>
<evidence type="ECO:0000313" key="2">
    <source>
        <dbReference type="EMBL" id="MCE7007088.1"/>
    </source>
</evidence>
<keyword evidence="3" id="KW-1185">Reference proteome</keyword>
<comment type="caution">
    <text evidence="2">The sequence shown here is derived from an EMBL/GenBank/DDBJ whole genome shotgun (WGS) entry which is preliminary data.</text>
</comment>
<accession>A0ABS8ZGY4</accession>
<sequence>MATTKEIERRVAEADSARSARRTAAAKRIGELAQRRAAVAEQLDDIDRELGDVLATARDVIGIDELARFTDLPASDLTRWLEGRKTTRSKRKRSAAGAPAAKSDTSQGPITARTATARQASTPAEPAVPHTDTVDASARVPAEVT</sequence>
<dbReference type="EMBL" id="JAJVCN010000002">
    <property type="protein sequence ID" value="MCE7007088.1"/>
    <property type="molecule type" value="Genomic_DNA"/>
</dbReference>
<gene>
    <name evidence="2" type="ORF">LWC34_30300</name>
</gene>
<organism evidence="2 3">
    <name type="scientific">Kibdelosporangium philippinense</name>
    <dbReference type="NCBI Taxonomy" id="211113"/>
    <lineage>
        <taxon>Bacteria</taxon>
        <taxon>Bacillati</taxon>
        <taxon>Actinomycetota</taxon>
        <taxon>Actinomycetes</taxon>
        <taxon>Pseudonocardiales</taxon>
        <taxon>Pseudonocardiaceae</taxon>
        <taxon>Kibdelosporangium</taxon>
    </lineage>
</organism>